<keyword evidence="2" id="KW-0238">DNA-binding</keyword>
<dbReference type="InterPro" id="IPR020449">
    <property type="entry name" value="Tscrpt_reg_AraC-type_HTH"/>
</dbReference>
<dbReference type="InterPro" id="IPR018060">
    <property type="entry name" value="HTH_AraC"/>
</dbReference>
<dbReference type="EMBL" id="BKAU01000004">
    <property type="protein sequence ID" value="GEP97408.1"/>
    <property type="molecule type" value="Genomic_DNA"/>
</dbReference>
<dbReference type="GO" id="GO:0003700">
    <property type="term" value="F:DNA-binding transcription factor activity"/>
    <property type="evidence" value="ECO:0007669"/>
    <property type="project" value="InterPro"/>
</dbReference>
<feature type="domain" description="HTH araC/xylS-type" evidence="4">
    <location>
        <begin position="210"/>
        <end position="308"/>
    </location>
</feature>
<reference evidence="5 6" key="1">
    <citation type="submission" date="2019-07" db="EMBL/GenBank/DDBJ databases">
        <title>Whole genome shotgun sequence of Chitinophaga cymbidii NBRC 109752.</title>
        <authorList>
            <person name="Hosoyama A."/>
            <person name="Uohara A."/>
            <person name="Ohji S."/>
            <person name="Ichikawa N."/>
        </authorList>
    </citation>
    <scope>NUCLEOTIDE SEQUENCE [LARGE SCALE GENOMIC DNA]</scope>
    <source>
        <strain evidence="5 6">NBRC 109752</strain>
    </source>
</reference>
<dbReference type="GO" id="GO:0043565">
    <property type="term" value="F:sequence-specific DNA binding"/>
    <property type="evidence" value="ECO:0007669"/>
    <property type="project" value="InterPro"/>
</dbReference>
<dbReference type="PANTHER" id="PTHR43280">
    <property type="entry name" value="ARAC-FAMILY TRANSCRIPTIONAL REGULATOR"/>
    <property type="match status" value="1"/>
</dbReference>
<dbReference type="Gene3D" id="1.10.10.60">
    <property type="entry name" value="Homeodomain-like"/>
    <property type="match status" value="1"/>
</dbReference>
<dbReference type="InterPro" id="IPR037923">
    <property type="entry name" value="HTH-like"/>
</dbReference>
<keyword evidence="1" id="KW-0805">Transcription regulation</keyword>
<dbReference type="PROSITE" id="PS01124">
    <property type="entry name" value="HTH_ARAC_FAMILY_2"/>
    <property type="match status" value="1"/>
</dbReference>
<dbReference type="AlphaFoldDB" id="A0A512RNX9"/>
<keyword evidence="6" id="KW-1185">Reference proteome</keyword>
<gene>
    <name evidence="5" type="ORF">CCY01nite_36680</name>
</gene>
<comment type="caution">
    <text evidence="5">The sequence shown here is derived from an EMBL/GenBank/DDBJ whole genome shotgun (WGS) entry which is preliminary data.</text>
</comment>
<sequence length="313" mass="36588">MQDIVMQSTINIKNPRDFKVHFAYETRQCQASTDTAFMEVVPLEKLRPSVKNGNQPSDRRNFYTMVLITAGTARETIGHRSYTFEAGSIYFIPENTLHATEYWSPDIKGFHCIFDTDYFLLCLRNQVKLHHYPFFQPDKPPFLRLSATAVGQITALFSKMNTEYCRRKTMNDDLLVRLYLNVMLIELERLYAHLQQAKDTAIPRRQLLVAQFKKLVAQHYADKRRISDYAAMLFVTPGYLNDTIREQTGKSASYYIQEQLLLEAKAQLVQTEQTISQISLNLSFSDSSYFCRFFRKHTGSSPEQYRQHIFHRV</sequence>
<dbReference type="PRINTS" id="PR00032">
    <property type="entry name" value="HTHARAC"/>
</dbReference>
<evidence type="ECO:0000313" key="5">
    <source>
        <dbReference type="EMBL" id="GEP97408.1"/>
    </source>
</evidence>
<evidence type="ECO:0000313" key="6">
    <source>
        <dbReference type="Proteomes" id="UP000321436"/>
    </source>
</evidence>
<dbReference type="InterPro" id="IPR009057">
    <property type="entry name" value="Homeodomain-like_sf"/>
</dbReference>
<dbReference type="InterPro" id="IPR003313">
    <property type="entry name" value="AraC-bd"/>
</dbReference>
<evidence type="ECO:0000256" key="1">
    <source>
        <dbReference type="ARBA" id="ARBA00023015"/>
    </source>
</evidence>
<protein>
    <recommendedName>
        <fullName evidence="4">HTH araC/xylS-type domain-containing protein</fullName>
    </recommendedName>
</protein>
<organism evidence="5 6">
    <name type="scientific">Chitinophaga cymbidii</name>
    <dbReference type="NCBI Taxonomy" id="1096750"/>
    <lineage>
        <taxon>Bacteria</taxon>
        <taxon>Pseudomonadati</taxon>
        <taxon>Bacteroidota</taxon>
        <taxon>Chitinophagia</taxon>
        <taxon>Chitinophagales</taxon>
        <taxon>Chitinophagaceae</taxon>
        <taxon>Chitinophaga</taxon>
    </lineage>
</organism>
<keyword evidence="3" id="KW-0804">Transcription</keyword>
<dbReference type="SMART" id="SM00342">
    <property type="entry name" value="HTH_ARAC"/>
    <property type="match status" value="1"/>
</dbReference>
<name>A0A512RNX9_9BACT</name>
<evidence type="ECO:0000259" key="4">
    <source>
        <dbReference type="PROSITE" id="PS01124"/>
    </source>
</evidence>
<dbReference type="SUPFAM" id="SSF51215">
    <property type="entry name" value="Regulatory protein AraC"/>
    <property type="match status" value="1"/>
</dbReference>
<dbReference type="Pfam" id="PF02311">
    <property type="entry name" value="AraC_binding"/>
    <property type="match status" value="1"/>
</dbReference>
<proteinExistence type="predicted"/>
<dbReference type="PANTHER" id="PTHR43280:SF32">
    <property type="entry name" value="TRANSCRIPTIONAL REGULATORY PROTEIN"/>
    <property type="match status" value="1"/>
</dbReference>
<dbReference type="Pfam" id="PF12833">
    <property type="entry name" value="HTH_18"/>
    <property type="match status" value="1"/>
</dbReference>
<accession>A0A512RNX9</accession>
<evidence type="ECO:0000256" key="2">
    <source>
        <dbReference type="ARBA" id="ARBA00023125"/>
    </source>
</evidence>
<evidence type="ECO:0000256" key="3">
    <source>
        <dbReference type="ARBA" id="ARBA00023163"/>
    </source>
</evidence>
<dbReference type="SUPFAM" id="SSF46689">
    <property type="entry name" value="Homeodomain-like"/>
    <property type="match status" value="1"/>
</dbReference>
<dbReference type="Proteomes" id="UP000321436">
    <property type="component" value="Unassembled WGS sequence"/>
</dbReference>